<keyword evidence="13 17" id="KW-0186">Copper</keyword>
<keyword evidence="10 16" id="KW-0249">Electron transport</keyword>
<dbReference type="InterPro" id="IPR014241">
    <property type="entry name" value="Cyt_c_oxidase_su1_bac"/>
</dbReference>
<name>A0A552U7M5_9SPHN</name>
<dbReference type="PRINTS" id="PR01165">
    <property type="entry name" value="CYCOXIDASEI"/>
</dbReference>
<dbReference type="Pfam" id="PF00115">
    <property type="entry name" value="COX1"/>
    <property type="match status" value="1"/>
</dbReference>
<feature type="transmembrane region" description="Helical" evidence="17">
    <location>
        <begin position="445"/>
        <end position="467"/>
    </location>
</feature>
<gene>
    <name evidence="19" type="primary">ctaD</name>
    <name evidence="19" type="ORF">FMM06_10925</name>
</gene>
<dbReference type="InterPro" id="IPR036927">
    <property type="entry name" value="Cyt_c_oxase-like_su1_sf"/>
</dbReference>
<dbReference type="GO" id="GO:0015990">
    <property type="term" value="P:electron transport coupled proton transport"/>
    <property type="evidence" value="ECO:0007669"/>
    <property type="project" value="InterPro"/>
</dbReference>
<evidence type="ECO:0000256" key="6">
    <source>
        <dbReference type="ARBA" id="ARBA00022660"/>
    </source>
</evidence>
<dbReference type="GO" id="GO:0020037">
    <property type="term" value="F:heme binding"/>
    <property type="evidence" value="ECO:0007669"/>
    <property type="project" value="InterPro"/>
</dbReference>
<dbReference type="OrthoDB" id="9803294at2"/>
<dbReference type="PANTHER" id="PTHR10422:SF18">
    <property type="entry name" value="CYTOCHROME C OXIDASE SUBUNIT 1"/>
    <property type="match status" value="1"/>
</dbReference>
<dbReference type="EMBL" id="VJWA01000002">
    <property type="protein sequence ID" value="TRW14224.1"/>
    <property type="molecule type" value="Genomic_DNA"/>
</dbReference>
<evidence type="ECO:0000313" key="19">
    <source>
        <dbReference type="EMBL" id="TRW14224.1"/>
    </source>
</evidence>
<evidence type="ECO:0000256" key="13">
    <source>
        <dbReference type="ARBA" id="ARBA00023008"/>
    </source>
</evidence>
<dbReference type="CDD" id="cd01663">
    <property type="entry name" value="Cyt_c_Oxidase_I"/>
    <property type="match status" value="1"/>
</dbReference>
<evidence type="ECO:0000256" key="16">
    <source>
        <dbReference type="RuleBase" id="RU000370"/>
    </source>
</evidence>
<feature type="transmembrane region" description="Helical" evidence="17">
    <location>
        <begin position="41"/>
        <end position="64"/>
    </location>
</feature>
<comment type="pathway">
    <text evidence="2 17">Energy metabolism; oxidative phosphorylation.</text>
</comment>
<dbReference type="GO" id="GO:0046872">
    <property type="term" value="F:metal ion binding"/>
    <property type="evidence" value="ECO:0007669"/>
    <property type="project" value="UniProtKB-KW"/>
</dbReference>
<keyword evidence="5 16" id="KW-0349">Heme</keyword>
<dbReference type="PROSITE" id="PS50855">
    <property type="entry name" value="COX1"/>
    <property type="match status" value="1"/>
</dbReference>
<evidence type="ECO:0000256" key="5">
    <source>
        <dbReference type="ARBA" id="ARBA00022617"/>
    </source>
</evidence>
<dbReference type="PANTHER" id="PTHR10422">
    <property type="entry name" value="CYTOCHROME C OXIDASE SUBUNIT 1"/>
    <property type="match status" value="1"/>
</dbReference>
<evidence type="ECO:0000256" key="8">
    <source>
        <dbReference type="ARBA" id="ARBA00022723"/>
    </source>
</evidence>
<dbReference type="GO" id="GO:0004129">
    <property type="term" value="F:cytochrome-c oxidase activity"/>
    <property type="evidence" value="ECO:0007669"/>
    <property type="project" value="UniProtKB-EC"/>
</dbReference>
<feature type="transmembrane region" description="Helical" evidence="17">
    <location>
        <begin position="413"/>
        <end position="433"/>
    </location>
</feature>
<feature type="transmembrane region" description="Helical" evidence="17">
    <location>
        <begin position="339"/>
        <end position="362"/>
    </location>
</feature>
<evidence type="ECO:0000259" key="18">
    <source>
        <dbReference type="PROSITE" id="PS50855"/>
    </source>
</evidence>
<feature type="transmembrane region" description="Helical" evidence="17">
    <location>
        <begin position="374"/>
        <end position="393"/>
    </location>
</feature>
<evidence type="ECO:0000256" key="4">
    <source>
        <dbReference type="ARBA" id="ARBA00022448"/>
    </source>
</evidence>
<dbReference type="InterPro" id="IPR023615">
    <property type="entry name" value="Cyt_c_Oxase_su1_BS"/>
</dbReference>
<keyword evidence="11 17" id="KW-1133">Transmembrane helix</keyword>
<dbReference type="PROSITE" id="PS00077">
    <property type="entry name" value="COX1_CUB"/>
    <property type="match status" value="1"/>
</dbReference>
<comment type="subcellular location">
    <subcellularLocation>
        <location evidence="1 17">Cell membrane</location>
        <topology evidence="1 17">Multi-pass membrane protein</topology>
    </subcellularLocation>
</comment>
<dbReference type="GO" id="GO:0022904">
    <property type="term" value="P:respiratory electron transport chain"/>
    <property type="evidence" value="ECO:0007669"/>
    <property type="project" value="TreeGrafter"/>
</dbReference>
<keyword evidence="20" id="KW-1185">Reference proteome</keyword>
<evidence type="ECO:0000256" key="7">
    <source>
        <dbReference type="ARBA" id="ARBA00022692"/>
    </source>
</evidence>
<evidence type="ECO:0000256" key="1">
    <source>
        <dbReference type="ARBA" id="ARBA00004651"/>
    </source>
</evidence>
<proteinExistence type="inferred from homology"/>
<evidence type="ECO:0000256" key="14">
    <source>
        <dbReference type="ARBA" id="ARBA00023136"/>
    </source>
</evidence>
<evidence type="ECO:0000256" key="10">
    <source>
        <dbReference type="ARBA" id="ARBA00022982"/>
    </source>
</evidence>
<dbReference type="InterPro" id="IPR000883">
    <property type="entry name" value="Cyt_C_Oxase_1"/>
</dbReference>
<dbReference type="NCBIfam" id="TIGR02891">
    <property type="entry name" value="CtaD_CoxA"/>
    <property type="match status" value="1"/>
</dbReference>
<protein>
    <recommendedName>
        <fullName evidence="17">Cytochrome c oxidase subunit 1</fullName>
        <ecNumber evidence="17">7.1.1.9</ecNumber>
    </recommendedName>
</protein>
<evidence type="ECO:0000256" key="15">
    <source>
        <dbReference type="ARBA" id="ARBA00047816"/>
    </source>
</evidence>
<keyword evidence="8 17" id="KW-0479">Metal-binding</keyword>
<dbReference type="InterPro" id="IPR023616">
    <property type="entry name" value="Cyt_c_oxase-like_su1_dom"/>
</dbReference>
<evidence type="ECO:0000256" key="3">
    <source>
        <dbReference type="ARBA" id="ARBA00009578"/>
    </source>
</evidence>
<dbReference type="Gene3D" id="1.20.210.10">
    <property type="entry name" value="Cytochrome c oxidase-like, subunit I domain"/>
    <property type="match status" value="1"/>
</dbReference>
<feature type="transmembrane region" description="Helical" evidence="17">
    <location>
        <begin position="84"/>
        <end position="112"/>
    </location>
</feature>
<feature type="domain" description="Cytochrome oxidase subunit I profile" evidence="18">
    <location>
        <begin position="29"/>
        <end position="550"/>
    </location>
</feature>
<feature type="transmembrane region" description="Helical" evidence="17">
    <location>
        <begin position="303"/>
        <end position="327"/>
    </location>
</feature>
<accession>A0A552U7M5</accession>
<feature type="transmembrane region" description="Helical" evidence="17">
    <location>
        <begin position="183"/>
        <end position="208"/>
    </location>
</feature>
<evidence type="ECO:0000256" key="12">
    <source>
        <dbReference type="ARBA" id="ARBA00023004"/>
    </source>
</evidence>
<dbReference type="AlphaFoldDB" id="A0A552U7M5"/>
<comment type="function">
    <text evidence="17">Cytochrome c oxidase is the component of the respiratory chain that catalyzes the reduction of oxygen to water. Subunits 1-3 form the functional core of the enzyme complex. CO I is the catalytic subunit of the enzyme. Electrons originating in cytochrome c are transferred via the copper A center of subunit 2 and heme A of subunit 1 to the bimetallic center formed by heme A3 and copper B.</text>
</comment>
<comment type="caution">
    <text evidence="19">The sequence shown here is derived from an EMBL/GenBank/DDBJ whole genome shotgun (WGS) entry which is preliminary data.</text>
</comment>
<dbReference type="GO" id="GO:0045277">
    <property type="term" value="C:respiratory chain complex IV"/>
    <property type="evidence" value="ECO:0007669"/>
    <property type="project" value="InterPro"/>
</dbReference>
<dbReference type="GO" id="GO:0016491">
    <property type="term" value="F:oxidoreductase activity"/>
    <property type="evidence" value="ECO:0007669"/>
    <property type="project" value="UniProtKB-KW"/>
</dbReference>
<feature type="transmembrane region" description="Helical" evidence="17">
    <location>
        <begin position="267"/>
        <end position="291"/>
    </location>
</feature>
<keyword evidence="12 17" id="KW-0408">Iron</keyword>
<dbReference type="Proteomes" id="UP000317894">
    <property type="component" value="Unassembled WGS sequence"/>
</dbReference>
<organism evidence="19 20">
    <name type="scientific">Glacieibacterium frigidum</name>
    <dbReference type="NCBI Taxonomy" id="2593303"/>
    <lineage>
        <taxon>Bacteria</taxon>
        <taxon>Pseudomonadati</taxon>
        <taxon>Pseudomonadota</taxon>
        <taxon>Alphaproteobacteria</taxon>
        <taxon>Sphingomonadales</taxon>
        <taxon>Sphingosinicellaceae</taxon>
        <taxon>Glacieibacterium</taxon>
    </lineage>
</organism>
<keyword evidence="17" id="KW-1003">Cell membrane</keyword>
<dbReference type="InterPro" id="IPR033944">
    <property type="entry name" value="Cyt_c_oxase_su1_dom"/>
</dbReference>
<dbReference type="SUPFAM" id="SSF81442">
    <property type="entry name" value="Cytochrome c oxidase subunit I-like"/>
    <property type="match status" value="1"/>
</dbReference>
<feature type="transmembrane region" description="Helical" evidence="17">
    <location>
        <begin position="220"/>
        <end position="247"/>
    </location>
</feature>
<keyword evidence="4 16" id="KW-0813">Transport</keyword>
<keyword evidence="14 17" id="KW-0472">Membrane</keyword>
<keyword evidence="6 16" id="KW-0679">Respiratory chain</keyword>
<evidence type="ECO:0000256" key="17">
    <source>
        <dbReference type="RuleBase" id="RU363061"/>
    </source>
</evidence>
<evidence type="ECO:0000256" key="2">
    <source>
        <dbReference type="ARBA" id="ARBA00004673"/>
    </source>
</evidence>
<feature type="transmembrane region" description="Helical" evidence="17">
    <location>
        <begin position="133"/>
        <end position="151"/>
    </location>
</feature>
<feature type="transmembrane region" description="Helical" evidence="17">
    <location>
        <begin position="492"/>
        <end position="513"/>
    </location>
</feature>
<dbReference type="EC" id="7.1.1.9" evidence="17"/>
<dbReference type="RefSeq" id="WP_144237429.1">
    <property type="nucleotide sequence ID" value="NZ_VJWA01000002.1"/>
</dbReference>
<keyword evidence="7 16" id="KW-0812">Transmembrane</keyword>
<comment type="catalytic activity">
    <reaction evidence="15 17">
        <text>4 Fe(II)-[cytochrome c] + O2 + 8 H(+)(in) = 4 Fe(III)-[cytochrome c] + 2 H2O + 4 H(+)(out)</text>
        <dbReference type="Rhea" id="RHEA:11436"/>
        <dbReference type="Rhea" id="RHEA-COMP:10350"/>
        <dbReference type="Rhea" id="RHEA-COMP:14399"/>
        <dbReference type="ChEBI" id="CHEBI:15377"/>
        <dbReference type="ChEBI" id="CHEBI:15378"/>
        <dbReference type="ChEBI" id="CHEBI:15379"/>
        <dbReference type="ChEBI" id="CHEBI:29033"/>
        <dbReference type="ChEBI" id="CHEBI:29034"/>
        <dbReference type="EC" id="7.1.1.9"/>
    </reaction>
</comment>
<keyword evidence="9" id="KW-1278">Translocase</keyword>
<keyword evidence="19" id="KW-0560">Oxidoreductase</keyword>
<dbReference type="GO" id="GO:0006119">
    <property type="term" value="P:oxidative phosphorylation"/>
    <property type="evidence" value="ECO:0007669"/>
    <property type="project" value="UniProtKB-UniPathway"/>
</dbReference>
<dbReference type="GO" id="GO:0005886">
    <property type="term" value="C:plasma membrane"/>
    <property type="evidence" value="ECO:0007669"/>
    <property type="project" value="UniProtKB-SubCell"/>
</dbReference>
<dbReference type="FunFam" id="1.20.210.10:FF:000004">
    <property type="entry name" value="Cytochrome c oxidase subunit 1"/>
    <property type="match status" value="1"/>
</dbReference>
<evidence type="ECO:0000313" key="20">
    <source>
        <dbReference type="Proteomes" id="UP000317894"/>
    </source>
</evidence>
<evidence type="ECO:0000256" key="9">
    <source>
        <dbReference type="ARBA" id="ARBA00022967"/>
    </source>
</evidence>
<comment type="similarity">
    <text evidence="3 16">Belongs to the heme-copper respiratory oxidase family.</text>
</comment>
<evidence type="ECO:0000256" key="11">
    <source>
        <dbReference type="ARBA" id="ARBA00022989"/>
    </source>
</evidence>
<sequence>MATNALDAHAAHDDAHDHDHPKLGFVQRWLFSTNHKDIGTLYLIFAVIAGTIGGAISGIMRAELAQPGIQYLTMMTQGNLDASYHLWNVFITAHGLIMVFFTVMPAMIGGFGNWFVPIMIGAPDMAFPRMNNVSFWLLVPSFLLLLGSMFVPGPAGFNGAGTGWTVYPPLSTSGHPGPAVDMAILSLHLAGASSILGAINFITTIFNMRAPGMTLHKMPLFVWSVLVTAFLLLLSLPVLAGAITMLLTDRNFGTTFFDPAGGGDPILYQHLFWFFGHPEVYILILPGFGMISQIISTFSKKPVFGYLGMAYAMVAIGGIGFIVWAHHMFTSGLDVNTKMYFTAATMIIAVPTGIKIFSWIATMWGGSITFRTPMLWAIGFIFMFTVGGVTGVLLSNASVDTYMHNSYYVVAHFHYVLSLGAVFAIFAGFYYWFGKMSGRAYNELLGQLHFWVFFIGVNIMFFPQHFLGQDGMPRRLPDYPEAFTYWNHVSSIGYAVMAVGMVFFFVNIGWSLFAGRRVEGNYWGEGATTLEWTLSSPPPFHQFETLPQIK</sequence>
<reference evidence="19 20" key="1">
    <citation type="submission" date="2019-07" db="EMBL/GenBank/DDBJ databases">
        <title>Novel species isolated from glacier.</title>
        <authorList>
            <person name="Liu Q."/>
            <person name="Xin Y.-H."/>
        </authorList>
    </citation>
    <scope>NUCLEOTIDE SEQUENCE [LARGE SCALE GENOMIC DNA]</scope>
    <source>
        <strain evidence="19 20">LB1R16</strain>
    </source>
</reference>
<dbReference type="UniPathway" id="UPA00705"/>